<evidence type="ECO:0000313" key="1">
    <source>
        <dbReference type="EMBL" id="KAJ8963068.1"/>
    </source>
</evidence>
<dbReference type="InterPro" id="IPR012337">
    <property type="entry name" value="RNaseH-like_sf"/>
</dbReference>
<evidence type="ECO:0008006" key="3">
    <source>
        <dbReference type="Google" id="ProtNLM"/>
    </source>
</evidence>
<organism evidence="1 2">
    <name type="scientific">Aromia moschata</name>
    <dbReference type="NCBI Taxonomy" id="1265417"/>
    <lineage>
        <taxon>Eukaryota</taxon>
        <taxon>Metazoa</taxon>
        <taxon>Ecdysozoa</taxon>
        <taxon>Arthropoda</taxon>
        <taxon>Hexapoda</taxon>
        <taxon>Insecta</taxon>
        <taxon>Pterygota</taxon>
        <taxon>Neoptera</taxon>
        <taxon>Endopterygota</taxon>
        <taxon>Coleoptera</taxon>
        <taxon>Polyphaga</taxon>
        <taxon>Cucujiformia</taxon>
        <taxon>Chrysomeloidea</taxon>
        <taxon>Cerambycidae</taxon>
        <taxon>Cerambycinae</taxon>
        <taxon>Callichromatini</taxon>
        <taxon>Aromia</taxon>
    </lineage>
</organism>
<dbReference type="SUPFAM" id="SSF53098">
    <property type="entry name" value="Ribonuclease H-like"/>
    <property type="match status" value="1"/>
</dbReference>
<dbReference type="AlphaFoldDB" id="A0AAV8ZFH8"/>
<accession>A0AAV8ZFH8</accession>
<dbReference type="Proteomes" id="UP001162162">
    <property type="component" value="Unassembled WGS sequence"/>
</dbReference>
<name>A0AAV8ZFH8_9CUCU</name>
<comment type="caution">
    <text evidence="1">The sequence shown here is derived from an EMBL/GenBank/DDBJ whole genome shotgun (WGS) entry which is preliminary data.</text>
</comment>
<protein>
    <recommendedName>
        <fullName evidence="3">DUF659 domain-containing protein</fullName>
    </recommendedName>
</protein>
<keyword evidence="2" id="KW-1185">Reference proteome</keyword>
<gene>
    <name evidence="1" type="ORF">NQ318_018532</name>
</gene>
<dbReference type="EMBL" id="JAPWTK010000001">
    <property type="protein sequence ID" value="KAJ8963068.1"/>
    <property type="molecule type" value="Genomic_DNA"/>
</dbReference>
<proteinExistence type="predicted"/>
<sequence>MFVTDSAATTRVVGRSLQEHSCNMIHVTCTGHALHLVAKTIRQCFPEVNALITMFLKSSKRLRAFQSKCPEPPQLILKRWGTWLEAAFYYDKYFEQIKVVILEVDPNKAAAMMESQTKFQDI</sequence>
<evidence type="ECO:0000313" key="2">
    <source>
        <dbReference type="Proteomes" id="UP001162162"/>
    </source>
</evidence>
<reference evidence="1" key="1">
    <citation type="journal article" date="2023" name="Insect Mol. Biol.">
        <title>Genome sequencing provides insights into the evolution of gene families encoding plant cell wall-degrading enzymes in longhorned beetles.</title>
        <authorList>
            <person name="Shin N.R."/>
            <person name="Okamura Y."/>
            <person name="Kirsch R."/>
            <person name="Pauchet Y."/>
        </authorList>
    </citation>
    <scope>NUCLEOTIDE SEQUENCE</scope>
    <source>
        <strain evidence="1">AMC_N1</strain>
    </source>
</reference>